<evidence type="ECO:0008006" key="4">
    <source>
        <dbReference type="Google" id="ProtNLM"/>
    </source>
</evidence>
<dbReference type="EMBL" id="PPSX01000056">
    <property type="protein sequence ID" value="RZQ52429.1"/>
    <property type="molecule type" value="Genomic_DNA"/>
</dbReference>
<sequence>MTYNKFSFINLVLFSVFISGYAYASPKLNKANLFLDNLNAVCWYKDAKYSEGALIVMADKLFVCANKFDNQDNGQLTWRIADENGQPIPQKPKKSIRIN</sequence>
<dbReference type="RefSeq" id="WP_130256222.1">
    <property type="nucleotide sequence ID" value="NZ_PPSX01000056.1"/>
</dbReference>
<accession>A0A4Q7ILP1</accession>
<dbReference type="InterPro" id="IPR009971">
    <property type="entry name" value="DUF1496"/>
</dbReference>
<name>A0A4Q7ILP1_9GAMM</name>
<protein>
    <recommendedName>
        <fullName evidence="4">DUF1496 domain-containing protein</fullName>
    </recommendedName>
</protein>
<evidence type="ECO:0000256" key="1">
    <source>
        <dbReference type="SAM" id="Phobius"/>
    </source>
</evidence>
<keyword evidence="1" id="KW-0472">Membrane</keyword>
<evidence type="ECO:0000313" key="3">
    <source>
        <dbReference type="Proteomes" id="UP000291338"/>
    </source>
</evidence>
<reference evidence="2 3" key="1">
    <citation type="submission" date="2018-01" db="EMBL/GenBank/DDBJ databases">
        <title>Co-occurrence of chitin degradation, pigmentation and bioactivity in marine Pseudoalteromonas.</title>
        <authorList>
            <person name="Paulsen S."/>
            <person name="Gram L."/>
            <person name="Machado H."/>
        </authorList>
    </citation>
    <scope>NUCLEOTIDE SEQUENCE [LARGE SCALE GENOMIC DNA]</scope>
    <source>
        <strain evidence="2 3">S3898</strain>
    </source>
</reference>
<keyword evidence="1" id="KW-1133">Transmembrane helix</keyword>
<feature type="transmembrane region" description="Helical" evidence="1">
    <location>
        <begin position="6"/>
        <end position="24"/>
    </location>
</feature>
<dbReference type="Proteomes" id="UP000291338">
    <property type="component" value="Unassembled WGS sequence"/>
</dbReference>
<keyword evidence="1" id="KW-0812">Transmembrane</keyword>
<dbReference type="Pfam" id="PF07383">
    <property type="entry name" value="DUF1496"/>
    <property type="match status" value="1"/>
</dbReference>
<gene>
    <name evidence="2" type="ORF">C1E23_14310</name>
</gene>
<comment type="caution">
    <text evidence="2">The sequence shown here is derived from an EMBL/GenBank/DDBJ whole genome shotgun (WGS) entry which is preliminary data.</text>
</comment>
<evidence type="ECO:0000313" key="2">
    <source>
        <dbReference type="EMBL" id="RZQ52429.1"/>
    </source>
</evidence>
<proteinExistence type="predicted"/>
<organism evidence="2 3">
    <name type="scientific">Pseudoalteromonas phenolica</name>
    <dbReference type="NCBI Taxonomy" id="161398"/>
    <lineage>
        <taxon>Bacteria</taxon>
        <taxon>Pseudomonadati</taxon>
        <taxon>Pseudomonadota</taxon>
        <taxon>Gammaproteobacteria</taxon>
        <taxon>Alteromonadales</taxon>
        <taxon>Pseudoalteromonadaceae</taxon>
        <taxon>Pseudoalteromonas</taxon>
    </lineage>
</organism>
<dbReference type="AlphaFoldDB" id="A0A4Q7ILP1"/>